<evidence type="ECO:0000313" key="1">
    <source>
        <dbReference type="EMBL" id="BDU00210.1"/>
    </source>
</evidence>
<evidence type="ECO:0008006" key="3">
    <source>
        <dbReference type="Google" id="ProtNLM"/>
    </source>
</evidence>
<dbReference type="Proteomes" id="UP001317870">
    <property type="component" value="Chromosome"/>
</dbReference>
<name>A0ABM8CYT4_9NOCA</name>
<keyword evidence="2" id="KW-1185">Reference proteome</keyword>
<gene>
    <name evidence="1" type="ORF">IFM12276_32380</name>
</gene>
<dbReference type="EMBL" id="AP026978">
    <property type="protein sequence ID" value="BDU00210.1"/>
    <property type="molecule type" value="Genomic_DNA"/>
</dbReference>
<organism evidence="1 2">
    <name type="scientific">Nocardia sputorum</name>
    <dbReference type="NCBI Taxonomy" id="2984338"/>
    <lineage>
        <taxon>Bacteria</taxon>
        <taxon>Bacillati</taxon>
        <taxon>Actinomycetota</taxon>
        <taxon>Actinomycetes</taxon>
        <taxon>Mycobacteriales</taxon>
        <taxon>Nocardiaceae</taxon>
        <taxon>Nocardia</taxon>
    </lineage>
</organism>
<accession>A0ABM8CYT4</accession>
<proteinExistence type="predicted"/>
<reference evidence="1 2" key="1">
    <citation type="submission" date="2022-11" db="EMBL/GenBank/DDBJ databases">
        <title>Genome Sequencing of Nocardia sp. ON39_IFM12276 and assembly.</title>
        <authorList>
            <person name="Shimojima M."/>
            <person name="Toyokawa M."/>
            <person name="Uesaka K."/>
        </authorList>
    </citation>
    <scope>NUCLEOTIDE SEQUENCE [LARGE SCALE GENOMIC DNA]</scope>
    <source>
        <strain evidence="1 2">IFM 12276</strain>
    </source>
</reference>
<dbReference type="RefSeq" id="WP_281880469.1">
    <property type="nucleotide sequence ID" value="NZ_AP026978.1"/>
</dbReference>
<protein>
    <recommendedName>
        <fullName evidence="3">DNA-directed RNA polymerase subunit beta</fullName>
    </recommendedName>
</protein>
<sequence length="163" mass="17832">MLGRTPFGNTPLAWCAYYRQVCDLPAQVDPPQVGRIVLRMGVAWAVIMPATLGQDVKVWMQRHHHRVGPIMSHPRSKRWTYLTQPDLPGDITLFAEMFGLDVSLVCAGGTVALPGPADRGTAFPAWVTLPDSPFRPSGSVVVAAIRGCVAERIARRKRGIAYA</sequence>
<evidence type="ECO:0000313" key="2">
    <source>
        <dbReference type="Proteomes" id="UP001317870"/>
    </source>
</evidence>